<dbReference type="InterPro" id="IPR024079">
    <property type="entry name" value="MetalloPept_cat_dom_sf"/>
</dbReference>
<organism evidence="2 3">
    <name type="scientific">Heliocybe sulcata</name>
    <dbReference type="NCBI Taxonomy" id="5364"/>
    <lineage>
        <taxon>Eukaryota</taxon>
        <taxon>Fungi</taxon>
        <taxon>Dikarya</taxon>
        <taxon>Basidiomycota</taxon>
        <taxon>Agaricomycotina</taxon>
        <taxon>Agaricomycetes</taxon>
        <taxon>Gloeophyllales</taxon>
        <taxon>Gloeophyllaceae</taxon>
        <taxon>Heliocybe</taxon>
    </lineage>
</organism>
<feature type="chain" id="PRO_5023074352" description="IgA peptidase M64-domain-containing protein" evidence="1">
    <location>
        <begin position="24"/>
        <end position="625"/>
    </location>
</feature>
<dbReference type="AlphaFoldDB" id="A0A5C3N4N0"/>
<evidence type="ECO:0000313" key="2">
    <source>
        <dbReference type="EMBL" id="TFK48731.1"/>
    </source>
</evidence>
<dbReference type="GO" id="GO:0008237">
    <property type="term" value="F:metallopeptidase activity"/>
    <property type="evidence" value="ECO:0007669"/>
    <property type="project" value="InterPro"/>
</dbReference>
<evidence type="ECO:0000313" key="3">
    <source>
        <dbReference type="Proteomes" id="UP000305948"/>
    </source>
</evidence>
<feature type="signal peptide" evidence="1">
    <location>
        <begin position="1"/>
        <end position="23"/>
    </location>
</feature>
<dbReference type="Gene3D" id="3.40.390.10">
    <property type="entry name" value="Collagenase (Catalytic Domain)"/>
    <property type="match status" value="1"/>
</dbReference>
<protein>
    <recommendedName>
        <fullName evidence="4">IgA peptidase M64-domain-containing protein</fullName>
    </recommendedName>
</protein>
<accession>A0A5C3N4N0</accession>
<dbReference type="EMBL" id="ML213518">
    <property type="protein sequence ID" value="TFK48731.1"/>
    <property type="molecule type" value="Genomic_DNA"/>
</dbReference>
<sequence length="625" mass="69602">MNKPTIMRASIWALFSLVGLVKAVFSPARPFELVLHHGDNGCSFLSLHETQLHRGLKDIPGRYIVEHLPPTHAPLDGGHDSRSDTVERLRFFSYDKEVLWTQARRLCGHESLWQHPVLFDENDVPGQLSNRAQEVLSVPGSRNMAAQPPAPPLTIEPLIISGNSSNRVDLVFFSDGYTEEEYSKFLEDARRLAQDISSNKTFNTVKPLLNFWAAFTASQESGIGVGGKPKDTVFGLYRDGTELRGVYYSKPDAARAACFSMGDKCDYPILMGNDPLYGGLGGEFTVITPSLANGALVLRHELGHSVIDVGEEYDGGYAYFGVNALQAVNASLPWKQWLSEPLADPPRVERSVMPMQNYAWTMLNASHSWSASFNSSGTYDRYLVRFSLSGVPAKEALSVEFDGEDLGWVPREDIGVDRWHYDIHRHETLDEGAHEVKFSLNDEGLEGTAQLCSVEILEFGTGEEFNSTSGYYGLFPTFSEQNETTYRPTNEDCLMRIVTTPNFCSACAEGLWMSLLKRVHLIDDIYTGCTQAASGEWKRTIHLELVPLAQFRDVPVTPKESYKVVWSKEGKTLSELTNKTNVEVEDEAGVTYGVSVEFATEEVRMDKEGLLKASGEFSLHSRCSV</sequence>
<proteinExistence type="predicted"/>
<evidence type="ECO:0000256" key="1">
    <source>
        <dbReference type="SAM" id="SignalP"/>
    </source>
</evidence>
<reference evidence="2 3" key="1">
    <citation type="journal article" date="2019" name="Nat. Ecol. Evol.">
        <title>Megaphylogeny resolves global patterns of mushroom evolution.</title>
        <authorList>
            <person name="Varga T."/>
            <person name="Krizsan K."/>
            <person name="Foldi C."/>
            <person name="Dima B."/>
            <person name="Sanchez-Garcia M."/>
            <person name="Sanchez-Ramirez S."/>
            <person name="Szollosi G.J."/>
            <person name="Szarkandi J.G."/>
            <person name="Papp V."/>
            <person name="Albert L."/>
            <person name="Andreopoulos W."/>
            <person name="Angelini C."/>
            <person name="Antonin V."/>
            <person name="Barry K.W."/>
            <person name="Bougher N.L."/>
            <person name="Buchanan P."/>
            <person name="Buyck B."/>
            <person name="Bense V."/>
            <person name="Catcheside P."/>
            <person name="Chovatia M."/>
            <person name="Cooper J."/>
            <person name="Damon W."/>
            <person name="Desjardin D."/>
            <person name="Finy P."/>
            <person name="Geml J."/>
            <person name="Haridas S."/>
            <person name="Hughes K."/>
            <person name="Justo A."/>
            <person name="Karasinski D."/>
            <person name="Kautmanova I."/>
            <person name="Kiss B."/>
            <person name="Kocsube S."/>
            <person name="Kotiranta H."/>
            <person name="LaButti K.M."/>
            <person name="Lechner B.E."/>
            <person name="Liimatainen K."/>
            <person name="Lipzen A."/>
            <person name="Lukacs Z."/>
            <person name="Mihaltcheva S."/>
            <person name="Morgado L.N."/>
            <person name="Niskanen T."/>
            <person name="Noordeloos M.E."/>
            <person name="Ohm R.A."/>
            <person name="Ortiz-Santana B."/>
            <person name="Ovrebo C."/>
            <person name="Racz N."/>
            <person name="Riley R."/>
            <person name="Savchenko A."/>
            <person name="Shiryaev A."/>
            <person name="Soop K."/>
            <person name="Spirin V."/>
            <person name="Szebenyi C."/>
            <person name="Tomsovsky M."/>
            <person name="Tulloss R.E."/>
            <person name="Uehling J."/>
            <person name="Grigoriev I.V."/>
            <person name="Vagvolgyi C."/>
            <person name="Papp T."/>
            <person name="Martin F.M."/>
            <person name="Miettinen O."/>
            <person name="Hibbett D.S."/>
            <person name="Nagy L.G."/>
        </authorList>
    </citation>
    <scope>NUCLEOTIDE SEQUENCE [LARGE SCALE GENOMIC DNA]</scope>
    <source>
        <strain evidence="2 3">OMC1185</strain>
    </source>
</reference>
<name>A0A5C3N4N0_9AGAM</name>
<keyword evidence="1" id="KW-0732">Signal</keyword>
<keyword evidence="3" id="KW-1185">Reference proteome</keyword>
<dbReference type="Proteomes" id="UP000305948">
    <property type="component" value="Unassembled WGS sequence"/>
</dbReference>
<gene>
    <name evidence="2" type="ORF">OE88DRAFT_1663847</name>
</gene>
<dbReference type="Pfam" id="PF09471">
    <property type="entry name" value="Peptidase_M64"/>
    <property type="match status" value="1"/>
</dbReference>
<dbReference type="OrthoDB" id="2961863at2759"/>
<dbReference type="InterPro" id="IPR019026">
    <property type="entry name" value="Peptidase_M64_IgA"/>
</dbReference>
<evidence type="ECO:0008006" key="4">
    <source>
        <dbReference type="Google" id="ProtNLM"/>
    </source>
</evidence>